<keyword evidence="3" id="KW-1185">Reference proteome</keyword>
<evidence type="ECO:0000256" key="1">
    <source>
        <dbReference type="SAM" id="Phobius"/>
    </source>
</evidence>
<sequence length="503" mass="55430">MSNCPKDLTLPLILLSFLLLLLLSIVIVHLLYCILLFFLFLCLLHPLFISLFLLFLLHLYFLLFLLVLVLSLSISIPSLHLPFFGLHLLLVVVHVAFHLFFFVHFTLFLLLLYRSFLLLFLPVVHLLGSVCLVALLHGGVVHVTSICSSGKRKPQCMLRKHFVPERYAAQQNTTTCLEVTCVQQSNILSFLLCPPRSLYPPSLTSISQSGYSQLAGSISPGPRDSLMPTWKLIPCLTAGPLPQGSARVCGMVREGVCVCCGTVINSACDQTSQKHIKMPLILAPAFQRPLQINQGPVPAEALSGCCDTVRGVFAPTLLSPTMTQPQGASTAPPSHVPWLASTLEMEGMHHLWLCPLSSGRIYRHVWQSPVSMLKLLISLLFRSIFKLVSFAPVLYPLPARVCAAVGPLPPVAPSPPGPIPMLLVKSLFWRPCSSRGPLKPGWQHFTQIEVNLQYAVGLSSKHLVDHQTAVTKPLRIFKHSKTACKAEVEDMDDSLPSKGEWGG</sequence>
<dbReference type="Proteomes" id="UP000518266">
    <property type="component" value="Unassembled WGS sequence"/>
</dbReference>
<feature type="transmembrane region" description="Helical" evidence="1">
    <location>
        <begin position="84"/>
        <end position="113"/>
    </location>
</feature>
<keyword evidence="1" id="KW-0472">Membrane</keyword>
<keyword evidence="1" id="KW-1133">Transmembrane helix</keyword>
<comment type="caution">
    <text evidence="2">The sequence shown here is derived from an EMBL/GenBank/DDBJ whole genome shotgun (WGS) entry which is preliminary data.</text>
</comment>
<proteinExistence type="predicted"/>
<protein>
    <submittedName>
        <fullName evidence="2">Uncharacterized protein</fullName>
    </submittedName>
</protein>
<evidence type="ECO:0000313" key="2">
    <source>
        <dbReference type="EMBL" id="KAF3844628.1"/>
    </source>
</evidence>
<feature type="transmembrane region" description="Helical" evidence="1">
    <location>
        <begin position="12"/>
        <end position="41"/>
    </location>
</feature>
<dbReference type="AlphaFoldDB" id="A0A7J5Y8E0"/>
<evidence type="ECO:0000313" key="3">
    <source>
        <dbReference type="Proteomes" id="UP000518266"/>
    </source>
</evidence>
<feature type="transmembrane region" description="Helical" evidence="1">
    <location>
        <begin position="119"/>
        <end position="143"/>
    </location>
</feature>
<organism evidence="2 3">
    <name type="scientific">Dissostichus mawsoni</name>
    <name type="common">Antarctic cod</name>
    <dbReference type="NCBI Taxonomy" id="36200"/>
    <lineage>
        <taxon>Eukaryota</taxon>
        <taxon>Metazoa</taxon>
        <taxon>Chordata</taxon>
        <taxon>Craniata</taxon>
        <taxon>Vertebrata</taxon>
        <taxon>Euteleostomi</taxon>
        <taxon>Actinopterygii</taxon>
        <taxon>Neopterygii</taxon>
        <taxon>Teleostei</taxon>
        <taxon>Neoteleostei</taxon>
        <taxon>Acanthomorphata</taxon>
        <taxon>Eupercaria</taxon>
        <taxon>Perciformes</taxon>
        <taxon>Notothenioidei</taxon>
        <taxon>Nototheniidae</taxon>
        <taxon>Dissostichus</taxon>
    </lineage>
</organism>
<reference evidence="2 3" key="1">
    <citation type="submission" date="2020-03" db="EMBL/GenBank/DDBJ databases">
        <title>Dissostichus mawsoni Genome sequencing and assembly.</title>
        <authorList>
            <person name="Park H."/>
        </authorList>
    </citation>
    <scope>NUCLEOTIDE SEQUENCE [LARGE SCALE GENOMIC DNA]</scope>
    <source>
        <strain evidence="2">DM0001</strain>
        <tissue evidence="2">Muscle</tissue>
    </source>
</reference>
<dbReference type="EMBL" id="JAAKFY010000015">
    <property type="protein sequence ID" value="KAF3844628.1"/>
    <property type="molecule type" value="Genomic_DNA"/>
</dbReference>
<gene>
    <name evidence="2" type="ORF">F7725_007791</name>
</gene>
<feature type="transmembrane region" description="Helical" evidence="1">
    <location>
        <begin position="47"/>
        <end position="72"/>
    </location>
</feature>
<accession>A0A7J5Y8E0</accession>
<name>A0A7J5Y8E0_DISMA</name>
<keyword evidence="1" id="KW-0812">Transmembrane</keyword>